<name>A0A485P5V0_LYNPA</name>
<dbReference type="Gene3D" id="3.90.640.10">
    <property type="entry name" value="Actin, Chain A, domain 4"/>
    <property type="match status" value="1"/>
</dbReference>
<accession>A0A485P5V0</accession>
<dbReference type="FunFam" id="3.90.640.10:FF:000007">
    <property type="entry name" value="Actin like 7B"/>
    <property type="match status" value="1"/>
</dbReference>
<evidence type="ECO:0000256" key="1">
    <source>
        <dbReference type="ARBA" id="ARBA00004245"/>
    </source>
</evidence>
<comment type="subcellular location">
    <subcellularLocation>
        <location evidence="1">Cytoplasm</location>
        <location evidence="1">Cytoskeleton</location>
    </subcellularLocation>
</comment>
<dbReference type="InterPro" id="IPR043129">
    <property type="entry name" value="ATPase_NBD"/>
</dbReference>
<gene>
    <name evidence="5" type="ORF">LYPA_23C021715</name>
</gene>
<organism evidence="5 6">
    <name type="scientific">Lynx pardinus</name>
    <name type="common">Iberian lynx</name>
    <name type="synonym">Felis pardina</name>
    <dbReference type="NCBI Taxonomy" id="191816"/>
    <lineage>
        <taxon>Eukaryota</taxon>
        <taxon>Metazoa</taxon>
        <taxon>Chordata</taxon>
        <taxon>Craniata</taxon>
        <taxon>Vertebrata</taxon>
        <taxon>Euteleostomi</taxon>
        <taxon>Mammalia</taxon>
        <taxon>Eutheria</taxon>
        <taxon>Laurasiatheria</taxon>
        <taxon>Carnivora</taxon>
        <taxon>Feliformia</taxon>
        <taxon>Felidae</taxon>
        <taxon>Felinae</taxon>
        <taxon>Lynx</taxon>
    </lineage>
</organism>
<dbReference type="PRINTS" id="PR00190">
    <property type="entry name" value="ACTIN"/>
</dbReference>
<dbReference type="AlphaFoldDB" id="A0A485P5V0"/>
<dbReference type="InterPro" id="IPR004000">
    <property type="entry name" value="Actin"/>
</dbReference>
<reference evidence="5 6" key="1">
    <citation type="submission" date="2019-01" db="EMBL/GenBank/DDBJ databases">
        <authorList>
            <person name="Alioto T."/>
            <person name="Alioto T."/>
        </authorList>
    </citation>
    <scope>NUCLEOTIDE SEQUENCE [LARGE SCALE GENOMIC DNA]</scope>
</reference>
<keyword evidence="3" id="KW-0963">Cytoplasm</keyword>
<evidence type="ECO:0000313" key="5">
    <source>
        <dbReference type="EMBL" id="VFV37662.1"/>
    </source>
</evidence>
<dbReference type="GO" id="GO:0005856">
    <property type="term" value="C:cytoskeleton"/>
    <property type="evidence" value="ECO:0007669"/>
    <property type="project" value="UniProtKB-SubCell"/>
</dbReference>
<proteinExistence type="inferred from homology"/>
<dbReference type="SMART" id="SM00268">
    <property type="entry name" value="ACTIN"/>
    <property type="match status" value="1"/>
</dbReference>
<comment type="similarity">
    <text evidence="2 4">Belongs to the actin family.</text>
</comment>
<protein>
    <submittedName>
        <fullName evidence="5">Actin-related protein t2-like</fullName>
    </submittedName>
</protein>
<keyword evidence="6" id="KW-1185">Reference proteome</keyword>
<evidence type="ECO:0000256" key="3">
    <source>
        <dbReference type="ARBA" id="ARBA00023212"/>
    </source>
</evidence>
<dbReference type="SUPFAM" id="SSF53067">
    <property type="entry name" value="Actin-like ATPase domain"/>
    <property type="match status" value="2"/>
</dbReference>
<evidence type="ECO:0000256" key="2">
    <source>
        <dbReference type="ARBA" id="ARBA00006752"/>
    </source>
</evidence>
<dbReference type="Gene3D" id="3.30.420.40">
    <property type="match status" value="2"/>
</dbReference>
<evidence type="ECO:0000313" key="6">
    <source>
        <dbReference type="Proteomes" id="UP000386466"/>
    </source>
</evidence>
<dbReference type="Pfam" id="PF00022">
    <property type="entry name" value="Actin"/>
    <property type="match status" value="1"/>
</dbReference>
<evidence type="ECO:0000256" key="4">
    <source>
        <dbReference type="RuleBase" id="RU000487"/>
    </source>
</evidence>
<dbReference type="EMBL" id="CAAGRJ010024725">
    <property type="protein sequence ID" value="VFV37662.1"/>
    <property type="molecule type" value="Genomic_DNA"/>
</dbReference>
<dbReference type="CDD" id="cd13397">
    <property type="entry name" value="ASKHA_NBD_actin_Arp-T1-3"/>
    <property type="match status" value="1"/>
</dbReference>
<dbReference type="PANTHER" id="PTHR11937">
    <property type="entry name" value="ACTIN"/>
    <property type="match status" value="1"/>
</dbReference>
<keyword evidence="3" id="KW-0206">Cytoskeleton</keyword>
<dbReference type="FunFam" id="3.30.420.40:FF:000050">
    <property type="entry name" value="Actin, alpha skeletal muscle"/>
    <property type="match status" value="1"/>
</dbReference>
<sequence>MPPVGLACPVTVGISPGRERWGAPSPPPLKVPCRWLRTIVALAALLHVGPSPLKRPRPPDRLRAGQAHMFNPHVLDSPAVIFDNGSGLCKAGLSGEIGPRHVISSVVGHPKFKTPSAGPNQKKDFMGEEALHKCEVLHLCRPIERGLVTSWEDVETLCRHLFEWELGVKASDRPVLMTEPSLNPREAREKMAELMFEKFNVPAFYLSDQAVLALYASACITGLVVDSGDGVTCTVPIFEGYSLPHAVTKLYVAGRDITEHLTRLLLAGGRTFPCALDKVLVDDIKEKLCYVAPEPEKELSRRPEEILREYKLPDGNIVRIGDQLYQAPEALFAPDRLGIQNPGLSKMVSCSITKCDADIQKSLFGEIVLSGGTTLFRGLDDRLLKELEQLASKGTPIKITAPPDRWFSTWIGASIVTSLSSFKQMWVTSADFKEFGTSVVQRRCF</sequence>
<dbReference type="Proteomes" id="UP000386466">
    <property type="component" value="Unassembled WGS sequence"/>
</dbReference>